<feature type="transmembrane region" description="Helical" evidence="3">
    <location>
        <begin position="61"/>
        <end position="83"/>
    </location>
</feature>
<dbReference type="Pfam" id="PF00990">
    <property type="entry name" value="GGDEF"/>
    <property type="match status" value="1"/>
</dbReference>
<feature type="transmembrane region" description="Helical" evidence="3">
    <location>
        <begin position="149"/>
        <end position="171"/>
    </location>
</feature>
<organism evidence="5 6">
    <name type="scientific">Tianweitania populi</name>
    <dbReference type="NCBI Taxonomy" id="1607949"/>
    <lineage>
        <taxon>Bacteria</taxon>
        <taxon>Pseudomonadati</taxon>
        <taxon>Pseudomonadota</taxon>
        <taxon>Alphaproteobacteria</taxon>
        <taxon>Hyphomicrobiales</taxon>
        <taxon>Phyllobacteriaceae</taxon>
        <taxon>Tianweitania</taxon>
    </lineage>
</organism>
<dbReference type="PROSITE" id="PS50887">
    <property type="entry name" value="GGDEF"/>
    <property type="match status" value="1"/>
</dbReference>
<dbReference type="InterPro" id="IPR043128">
    <property type="entry name" value="Rev_trsase/Diguanyl_cyclase"/>
</dbReference>
<feature type="transmembrane region" description="Helical" evidence="3">
    <location>
        <begin position="6"/>
        <end position="25"/>
    </location>
</feature>
<dbReference type="GO" id="GO:0052621">
    <property type="term" value="F:diguanylate cyclase activity"/>
    <property type="evidence" value="ECO:0007669"/>
    <property type="project" value="UniProtKB-EC"/>
</dbReference>
<comment type="catalytic activity">
    <reaction evidence="2">
        <text>2 GTP = 3',3'-c-di-GMP + 2 diphosphate</text>
        <dbReference type="Rhea" id="RHEA:24898"/>
        <dbReference type="ChEBI" id="CHEBI:33019"/>
        <dbReference type="ChEBI" id="CHEBI:37565"/>
        <dbReference type="ChEBI" id="CHEBI:58805"/>
        <dbReference type="EC" id="2.7.7.65"/>
    </reaction>
</comment>
<protein>
    <recommendedName>
        <fullName evidence="1">diguanylate cyclase</fullName>
        <ecNumber evidence="1">2.7.7.65</ecNumber>
    </recommendedName>
</protein>
<reference evidence="5" key="1">
    <citation type="journal article" date="2014" name="Int. J. Syst. Evol. Microbiol.">
        <title>Complete genome sequence of Corynebacterium casei LMG S-19264T (=DSM 44701T), isolated from a smear-ripened cheese.</title>
        <authorList>
            <consortium name="US DOE Joint Genome Institute (JGI-PGF)"/>
            <person name="Walter F."/>
            <person name="Albersmeier A."/>
            <person name="Kalinowski J."/>
            <person name="Ruckert C."/>
        </authorList>
    </citation>
    <scope>NUCLEOTIDE SEQUENCE</scope>
    <source>
        <strain evidence="5">KCTC 42249</strain>
    </source>
</reference>
<dbReference type="InterPro" id="IPR050469">
    <property type="entry name" value="Diguanylate_Cyclase"/>
</dbReference>
<dbReference type="Proteomes" id="UP000630142">
    <property type="component" value="Unassembled WGS sequence"/>
</dbReference>
<keyword evidence="3" id="KW-0472">Membrane</keyword>
<dbReference type="PANTHER" id="PTHR45138">
    <property type="entry name" value="REGULATORY COMPONENTS OF SENSORY TRANSDUCTION SYSTEM"/>
    <property type="match status" value="1"/>
</dbReference>
<gene>
    <name evidence="5" type="ORF">GCM10016234_21270</name>
</gene>
<dbReference type="CDD" id="cd01949">
    <property type="entry name" value="GGDEF"/>
    <property type="match status" value="1"/>
</dbReference>
<dbReference type="InterPro" id="IPR000160">
    <property type="entry name" value="GGDEF_dom"/>
</dbReference>
<dbReference type="InterPro" id="IPR029787">
    <property type="entry name" value="Nucleotide_cyclase"/>
</dbReference>
<evidence type="ECO:0000259" key="4">
    <source>
        <dbReference type="PROSITE" id="PS50887"/>
    </source>
</evidence>
<reference evidence="5" key="2">
    <citation type="submission" date="2020-09" db="EMBL/GenBank/DDBJ databases">
        <authorList>
            <person name="Sun Q."/>
            <person name="Kim S."/>
        </authorList>
    </citation>
    <scope>NUCLEOTIDE SEQUENCE</scope>
    <source>
        <strain evidence="5">KCTC 42249</strain>
    </source>
</reference>
<dbReference type="EC" id="2.7.7.65" evidence="1"/>
<sequence length="414" mass="44299">MDGAVYAIVVNVCVALLFATTFAVVRVSYPQQRAATWFSAVYLLGMLTPLSELAVRFLDHTALFLATSYGTFLLSMLTFLMGVTSLAGREQPRKILVSLLLAGIIGRAAIWNGPRNELWYELVYQAPFIAISACSAATAIAAARRTRSLMWLALAILLGVMTAYFVAKPFFAAAFGSGVSAKVYAASPYALFSQALGGILIVMAGLLILLMLVQSVLSSSIRDSETDALTGIANRRGFDRHAPRIIDAARQAGQPVAVLLFDLDHFKRVNDGYGHATGDAVLRAFAAVLTSKAPPTSLVARIGGEEFIVVLERTTLRGAWLTAQAIRADLPHLGAHHPAITVSGGIAELKAADTFETLLARADARAYHAKETGRNRICPMPEPLLGEEGVQALHNLQTPSNLSLITQLKAADHG</sequence>
<feature type="transmembrane region" description="Helical" evidence="3">
    <location>
        <begin position="95"/>
        <end position="111"/>
    </location>
</feature>
<dbReference type="RefSeq" id="WP_189503662.1">
    <property type="nucleotide sequence ID" value="NZ_BMZQ01000002.1"/>
</dbReference>
<name>A0A8J3GL04_9HYPH</name>
<feature type="transmembrane region" description="Helical" evidence="3">
    <location>
        <begin position="37"/>
        <end position="55"/>
    </location>
</feature>
<accession>A0A8J3GL04</accession>
<dbReference type="Gene3D" id="3.30.70.270">
    <property type="match status" value="1"/>
</dbReference>
<feature type="transmembrane region" description="Helical" evidence="3">
    <location>
        <begin position="191"/>
        <end position="213"/>
    </location>
</feature>
<proteinExistence type="predicted"/>
<evidence type="ECO:0000256" key="3">
    <source>
        <dbReference type="SAM" id="Phobius"/>
    </source>
</evidence>
<feature type="domain" description="GGDEF" evidence="4">
    <location>
        <begin position="254"/>
        <end position="382"/>
    </location>
</feature>
<keyword evidence="6" id="KW-1185">Reference proteome</keyword>
<dbReference type="EMBL" id="BMZQ01000002">
    <property type="protein sequence ID" value="GHD15041.1"/>
    <property type="molecule type" value="Genomic_DNA"/>
</dbReference>
<dbReference type="SMART" id="SM00267">
    <property type="entry name" value="GGDEF"/>
    <property type="match status" value="1"/>
</dbReference>
<dbReference type="PANTHER" id="PTHR45138:SF9">
    <property type="entry name" value="DIGUANYLATE CYCLASE DGCM-RELATED"/>
    <property type="match status" value="1"/>
</dbReference>
<dbReference type="SUPFAM" id="SSF55073">
    <property type="entry name" value="Nucleotide cyclase"/>
    <property type="match status" value="1"/>
</dbReference>
<keyword evidence="3" id="KW-1133">Transmembrane helix</keyword>
<dbReference type="FunFam" id="3.30.70.270:FF:000001">
    <property type="entry name" value="Diguanylate cyclase domain protein"/>
    <property type="match status" value="1"/>
</dbReference>
<comment type="caution">
    <text evidence="5">The sequence shown here is derived from an EMBL/GenBank/DDBJ whole genome shotgun (WGS) entry which is preliminary data.</text>
</comment>
<evidence type="ECO:0000256" key="1">
    <source>
        <dbReference type="ARBA" id="ARBA00012528"/>
    </source>
</evidence>
<evidence type="ECO:0000313" key="5">
    <source>
        <dbReference type="EMBL" id="GHD15041.1"/>
    </source>
</evidence>
<evidence type="ECO:0000256" key="2">
    <source>
        <dbReference type="ARBA" id="ARBA00034247"/>
    </source>
</evidence>
<dbReference type="NCBIfam" id="TIGR00254">
    <property type="entry name" value="GGDEF"/>
    <property type="match status" value="1"/>
</dbReference>
<evidence type="ECO:0000313" key="6">
    <source>
        <dbReference type="Proteomes" id="UP000630142"/>
    </source>
</evidence>
<dbReference type="AlphaFoldDB" id="A0A8J3GL04"/>
<feature type="transmembrane region" description="Helical" evidence="3">
    <location>
        <begin position="123"/>
        <end position="142"/>
    </location>
</feature>
<keyword evidence="3" id="KW-0812">Transmembrane</keyword>